<dbReference type="InParanoid" id="A0A0C2Z0Y4"/>
<evidence type="ECO:0000313" key="2">
    <source>
        <dbReference type="Proteomes" id="UP000053989"/>
    </source>
</evidence>
<reference evidence="1 2" key="1">
    <citation type="submission" date="2014-04" db="EMBL/GenBank/DDBJ databases">
        <authorList>
            <consortium name="DOE Joint Genome Institute"/>
            <person name="Kuo A."/>
            <person name="Kohler A."/>
            <person name="Nagy L.G."/>
            <person name="Floudas D."/>
            <person name="Copeland A."/>
            <person name="Barry K.W."/>
            <person name="Cichocki N."/>
            <person name="Veneault-Fourrey C."/>
            <person name="LaButti K."/>
            <person name="Lindquist E.A."/>
            <person name="Lipzen A."/>
            <person name="Lundell T."/>
            <person name="Morin E."/>
            <person name="Murat C."/>
            <person name="Sun H."/>
            <person name="Tunlid A."/>
            <person name="Henrissat B."/>
            <person name="Grigoriev I.V."/>
            <person name="Hibbett D.S."/>
            <person name="Martin F."/>
            <person name="Nordberg H.P."/>
            <person name="Cantor M.N."/>
            <person name="Hua S.X."/>
        </authorList>
    </citation>
    <scope>NUCLEOTIDE SEQUENCE [LARGE SCALE GENOMIC DNA]</scope>
    <source>
        <strain evidence="1 2">Foug A</strain>
    </source>
</reference>
<feature type="non-terminal residue" evidence="1">
    <location>
        <position position="1"/>
    </location>
</feature>
<dbReference type="EMBL" id="KN822134">
    <property type="protein sequence ID" value="KIM55483.1"/>
    <property type="molecule type" value="Genomic_DNA"/>
</dbReference>
<dbReference type="HOGENOM" id="CLU_040082_6_1_1"/>
<keyword evidence="2" id="KW-1185">Reference proteome</keyword>
<gene>
    <name evidence="1" type="ORF">SCLCIDRAFT_43405</name>
</gene>
<accession>A0A0C2Z0Y4</accession>
<sequence length="88" mass="10092">CITGLSSPLIGKHFQCSLDMITKYFKLLLDLFSSPTFYGAQVHFPMFHMPISQKILGDCHFKFFDKCIEAVDNSHIQVFTSLNDHAFM</sequence>
<dbReference type="Proteomes" id="UP000053989">
    <property type="component" value="Unassembled WGS sequence"/>
</dbReference>
<evidence type="ECO:0000313" key="1">
    <source>
        <dbReference type="EMBL" id="KIM55483.1"/>
    </source>
</evidence>
<dbReference type="OrthoDB" id="2655351at2759"/>
<reference evidence="2" key="2">
    <citation type="submission" date="2015-01" db="EMBL/GenBank/DDBJ databases">
        <title>Evolutionary Origins and Diversification of the Mycorrhizal Mutualists.</title>
        <authorList>
            <consortium name="DOE Joint Genome Institute"/>
            <consortium name="Mycorrhizal Genomics Consortium"/>
            <person name="Kohler A."/>
            <person name="Kuo A."/>
            <person name="Nagy L.G."/>
            <person name="Floudas D."/>
            <person name="Copeland A."/>
            <person name="Barry K.W."/>
            <person name="Cichocki N."/>
            <person name="Veneault-Fourrey C."/>
            <person name="LaButti K."/>
            <person name="Lindquist E.A."/>
            <person name="Lipzen A."/>
            <person name="Lundell T."/>
            <person name="Morin E."/>
            <person name="Murat C."/>
            <person name="Riley R."/>
            <person name="Ohm R."/>
            <person name="Sun H."/>
            <person name="Tunlid A."/>
            <person name="Henrissat B."/>
            <person name="Grigoriev I.V."/>
            <person name="Hibbett D.S."/>
            <person name="Martin F."/>
        </authorList>
    </citation>
    <scope>NUCLEOTIDE SEQUENCE [LARGE SCALE GENOMIC DNA]</scope>
    <source>
        <strain evidence="2">Foug A</strain>
    </source>
</reference>
<name>A0A0C2Z0Y4_9AGAM</name>
<proteinExistence type="predicted"/>
<dbReference type="AlphaFoldDB" id="A0A0C2Z0Y4"/>
<protein>
    <submittedName>
        <fullName evidence="1">Uncharacterized protein</fullName>
    </submittedName>
</protein>
<feature type="non-terminal residue" evidence="1">
    <location>
        <position position="88"/>
    </location>
</feature>
<organism evidence="1 2">
    <name type="scientific">Scleroderma citrinum Foug A</name>
    <dbReference type="NCBI Taxonomy" id="1036808"/>
    <lineage>
        <taxon>Eukaryota</taxon>
        <taxon>Fungi</taxon>
        <taxon>Dikarya</taxon>
        <taxon>Basidiomycota</taxon>
        <taxon>Agaricomycotina</taxon>
        <taxon>Agaricomycetes</taxon>
        <taxon>Agaricomycetidae</taxon>
        <taxon>Boletales</taxon>
        <taxon>Sclerodermatineae</taxon>
        <taxon>Sclerodermataceae</taxon>
        <taxon>Scleroderma</taxon>
    </lineage>
</organism>